<evidence type="ECO:0000256" key="1">
    <source>
        <dbReference type="SAM" id="MobiDB-lite"/>
    </source>
</evidence>
<feature type="compositionally biased region" description="Basic and acidic residues" evidence="1">
    <location>
        <begin position="11"/>
        <end position="35"/>
    </location>
</feature>
<evidence type="ECO:0000313" key="2">
    <source>
        <dbReference type="EMBL" id="MED6267592.1"/>
    </source>
</evidence>
<gene>
    <name evidence="2" type="ORF">CHARACLAT_013841</name>
</gene>
<feature type="compositionally biased region" description="Basic and acidic residues" evidence="1">
    <location>
        <begin position="47"/>
        <end position="61"/>
    </location>
</feature>
<keyword evidence="3" id="KW-1185">Reference proteome</keyword>
<protein>
    <submittedName>
        <fullName evidence="2">Uncharacterized protein</fullName>
    </submittedName>
</protein>
<comment type="caution">
    <text evidence="2">The sequence shown here is derived from an EMBL/GenBank/DDBJ whole genome shotgun (WGS) entry which is preliminary data.</text>
</comment>
<sequence>MQRSRGYPFDLHMDDGASHSISKAESESADEDHFSHLYPGSGSLHSVGEHHCILPSDRTKTPENSASSA</sequence>
<organism evidence="2 3">
    <name type="scientific">Characodon lateralis</name>
    <dbReference type="NCBI Taxonomy" id="208331"/>
    <lineage>
        <taxon>Eukaryota</taxon>
        <taxon>Metazoa</taxon>
        <taxon>Chordata</taxon>
        <taxon>Craniata</taxon>
        <taxon>Vertebrata</taxon>
        <taxon>Euteleostomi</taxon>
        <taxon>Actinopterygii</taxon>
        <taxon>Neopterygii</taxon>
        <taxon>Teleostei</taxon>
        <taxon>Neoteleostei</taxon>
        <taxon>Acanthomorphata</taxon>
        <taxon>Ovalentaria</taxon>
        <taxon>Atherinomorphae</taxon>
        <taxon>Cyprinodontiformes</taxon>
        <taxon>Goodeidae</taxon>
        <taxon>Characodon</taxon>
    </lineage>
</organism>
<accession>A0ABU7CY33</accession>
<name>A0ABU7CY33_9TELE</name>
<reference evidence="2 3" key="1">
    <citation type="submission" date="2021-06" db="EMBL/GenBank/DDBJ databases">
        <authorList>
            <person name="Palmer J.M."/>
        </authorList>
    </citation>
    <scope>NUCLEOTIDE SEQUENCE [LARGE SCALE GENOMIC DNA]</scope>
    <source>
        <strain evidence="2 3">CL_MEX2019</strain>
        <tissue evidence="2">Muscle</tissue>
    </source>
</reference>
<dbReference type="Proteomes" id="UP001352852">
    <property type="component" value="Unassembled WGS sequence"/>
</dbReference>
<evidence type="ECO:0000313" key="3">
    <source>
        <dbReference type="Proteomes" id="UP001352852"/>
    </source>
</evidence>
<proteinExistence type="predicted"/>
<dbReference type="EMBL" id="JAHUTJ010009209">
    <property type="protein sequence ID" value="MED6267592.1"/>
    <property type="molecule type" value="Genomic_DNA"/>
</dbReference>
<feature type="region of interest" description="Disordered" evidence="1">
    <location>
        <begin position="1"/>
        <end position="69"/>
    </location>
</feature>